<dbReference type="GO" id="GO:0035859">
    <property type="term" value="C:Seh1-associated complex"/>
    <property type="evidence" value="ECO:0007669"/>
    <property type="project" value="TreeGrafter"/>
</dbReference>
<dbReference type="PROSITE" id="PS50082">
    <property type="entry name" value="WD_REPEATS_2"/>
    <property type="match status" value="3"/>
</dbReference>
<feature type="compositionally biased region" description="Acidic residues" evidence="4">
    <location>
        <begin position="658"/>
        <end position="670"/>
    </location>
</feature>
<dbReference type="InterPro" id="IPR001680">
    <property type="entry name" value="WD40_rpt"/>
</dbReference>
<protein>
    <recommendedName>
        <fullName evidence="5">WDR59/RTC1-like RING zinc finger domain-containing protein</fullName>
    </recommendedName>
</protein>
<dbReference type="GO" id="GO:0034198">
    <property type="term" value="P:cellular response to amino acid starvation"/>
    <property type="evidence" value="ECO:0007669"/>
    <property type="project" value="TreeGrafter"/>
</dbReference>
<evidence type="ECO:0000256" key="4">
    <source>
        <dbReference type="SAM" id="MobiDB-lite"/>
    </source>
</evidence>
<evidence type="ECO:0000259" key="5">
    <source>
        <dbReference type="Pfam" id="PF17120"/>
    </source>
</evidence>
<dbReference type="PANTHER" id="PTHR46170:SF1">
    <property type="entry name" value="GATOR COMPLEX PROTEIN WDR59"/>
    <property type="match status" value="1"/>
</dbReference>
<dbReference type="OrthoDB" id="311712at2759"/>
<dbReference type="InterPro" id="IPR015943">
    <property type="entry name" value="WD40/YVTN_repeat-like_dom_sf"/>
</dbReference>
<dbReference type="GO" id="GO:1904263">
    <property type="term" value="P:positive regulation of TORC1 signaling"/>
    <property type="evidence" value="ECO:0007669"/>
    <property type="project" value="TreeGrafter"/>
</dbReference>
<keyword evidence="1 3" id="KW-0853">WD repeat</keyword>
<keyword evidence="7" id="KW-1185">Reference proteome</keyword>
<feature type="repeat" description="WD" evidence="3">
    <location>
        <begin position="117"/>
        <end position="159"/>
    </location>
</feature>
<dbReference type="PROSITE" id="PS50294">
    <property type="entry name" value="WD_REPEATS_REGION"/>
    <property type="match status" value="2"/>
</dbReference>
<feature type="repeat" description="WD" evidence="3">
    <location>
        <begin position="215"/>
        <end position="248"/>
    </location>
</feature>
<feature type="region of interest" description="Disordered" evidence="4">
    <location>
        <begin position="745"/>
        <end position="789"/>
    </location>
</feature>
<feature type="repeat" description="WD" evidence="3">
    <location>
        <begin position="172"/>
        <end position="213"/>
    </location>
</feature>
<dbReference type="SUPFAM" id="SSF50978">
    <property type="entry name" value="WD40 repeat-like"/>
    <property type="match status" value="1"/>
</dbReference>
<feature type="region of interest" description="Disordered" evidence="4">
    <location>
        <begin position="1539"/>
        <end position="1568"/>
    </location>
</feature>
<name>A0A6A5WU62_9PLEO</name>
<accession>A0A6A5WU62</accession>
<dbReference type="Pfam" id="PF17120">
    <property type="entry name" value="zf-RING_16"/>
    <property type="match status" value="1"/>
</dbReference>
<dbReference type="GO" id="GO:0005774">
    <property type="term" value="C:vacuolar membrane"/>
    <property type="evidence" value="ECO:0007669"/>
    <property type="project" value="TreeGrafter"/>
</dbReference>
<dbReference type="InterPro" id="IPR036322">
    <property type="entry name" value="WD40_repeat_dom_sf"/>
</dbReference>
<proteinExistence type="predicted"/>
<dbReference type="SMART" id="SM00320">
    <property type="entry name" value="WD40"/>
    <property type="match status" value="3"/>
</dbReference>
<dbReference type="Pfam" id="PF00400">
    <property type="entry name" value="WD40"/>
    <property type="match status" value="3"/>
</dbReference>
<dbReference type="PROSITE" id="PS00678">
    <property type="entry name" value="WD_REPEATS_1"/>
    <property type="match status" value="1"/>
</dbReference>
<evidence type="ECO:0000313" key="6">
    <source>
        <dbReference type="EMBL" id="KAF2005353.1"/>
    </source>
</evidence>
<reference evidence="6" key="1">
    <citation type="journal article" date="2020" name="Stud. Mycol.">
        <title>101 Dothideomycetes genomes: a test case for predicting lifestyles and emergence of pathogens.</title>
        <authorList>
            <person name="Haridas S."/>
            <person name="Albert R."/>
            <person name="Binder M."/>
            <person name="Bloem J."/>
            <person name="Labutti K."/>
            <person name="Salamov A."/>
            <person name="Andreopoulos B."/>
            <person name="Baker S."/>
            <person name="Barry K."/>
            <person name="Bills G."/>
            <person name="Bluhm B."/>
            <person name="Cannon C."/>
            <person name="Castanera R."/>
            <person name="Culley D."/>
            <person name="Daum C."/>
            <person name="Ezra D."/>
            <person name="Gonzalez J."/>
            <person name="Henrissat B."/>
            <person name="Kuo A."/>
            <person name="Liang C."/>
            <person name="Lipzen A."/>
            <person name="Lutzoni F."/>
            <person name="Magnuson J."/>
            <person name="Mondo S."/>
            <person name="Nolan M."/>
            <person name="Ohm R."/>
            <person name="Pangilinan J."/>
            <person name="Park H.-J."/>
            <person name="Ramirez L."/>
            <person name="Alfaro M."/>
            <person name="Sun H."/>
            <person name="Tritt A."/>
            <person name="Yoshinaga Y."/>
            <person name="Zwiers L.-H."/>
            <person name="Turgeon B."/>
            <person name="Goodwin S."/>
            <person name="Spatafora J."/>
            <person name="Crous P."/>
            <person name="Grigoriev I."/>
        </authorList>
    </citation>
    <scope>NUCLEOTIDE SEQUENCE</scope>
    <source>
        <strain evidence="6">CBS 123094</strain>
    </source>
</reference>
<evidence type="ECO:0000256" key="2">
    <source>
        <dbReference type="ARBA" id="ARBA00022737"/>
    </source>
</evidence>
<dbReference type="EMBL" id="ML977564">
    <property type="protein sequence ID" value="KAF2005353.1"/>
    <property type="molecule type" value="Genomic_DNA"/>
</dbReference>
<feature type="region of interest" description="Disordered" evidence="4">
    <location>
        <begin position="642"/>
        <end position="671"/>
    </location>
</feature>
<feature type="domain" description="WDR59/RTC1-like RING zinc finger" evidence="5">
    <location>
        <begin position="1446"/>
        <end position="1499"/>
    </location>
</feature>
<dbReference type="Proteomes" id="UP000799779">
    <property type="component" value="Unassembled WGS sequence"/>
</dbReference>
<dbReference type="InterPro" id="IPR049567">
    <property type="entry name" value="WDR59-like"/>
</dbReference>
<feature type="compositionally biased region" description="Basic and acidic residues" evidence="4">
    <location>
        <begin position="1547"/>
        <end position="1559"/>
    </location>
</feature>
<dbReference type="InterPro" id="IPR019775">
    <property type="entry name" value="WD40_repeat_CS"/>
</dbReference>
<dbReference type="Gene3D" id="2.130.10.10">
    <property type="entry name" value="YVTN repeat-like/Quinoprotein amine dehydrogenase"/>
    <property type="match status" value="1"/>
</dbReference>
<feature type="region of interest" description="Disordered" evidence="4">
    <location>
        <begin position="1202"/>
        <end position="1229"/>
    </location>
</feature>
<evidence type="ECO:0000256" key="1">
    <source>
        <dbReference type="ARBA" id="ARBA00022574"/>
    </source>
</evidence>
<gene>
    <name evidence="6" type="ORF">P154DRAFT_518855</name>
</gene>
<feature type="compositionally biased region" description="Low complexity" evidence="4">
    <location>
        <begin position="767"/>
        <end position="782"/>
    </location>
</feature>
<organism evidence="6 7">
    <name type="scientific">Amniculicola lignicola CBS 123094</name>
    <dbReference type="NCBI Taxonomy" id="1392246"/>
    <lineage>
        <taxon>Eukaryota</taxon>
        <taxon>Fungi</taxon>
        <taxon>Dikarya</taxon>
        <taxon>Ascomycota</taxon>
        <taxon>Pezizomycotina</taxon>
        <taxon>Dothideomycetes</taxon>
        <taxon>Pleosporomycetidae</taxon>
        <taxon>Pleosporales</taxon>
        <taxon>Amniculicolaceae</taxon>
        <taxon>Amniculicola</taxon>
    </lineage>
</organism>
<feature type="region of interest" description="Disordered" evidence="4">
    <location>
        <begin position="1053"/>
        <end position="1085"/>
    </location>
</feature>
<evidence type="ECO:0000256" key="3">
    <source>
        <dbReference type="PROSITE-ProRule" id="PRU00221"/>
    </source>
</evidence>
<evidence type="ECO:0000313" key="7">
    <source>
        <dbReference type="Proteomes" id="UP000799779"/>
    </source>
</evidence>
<sequence>MAVADQPNGPSSAFESPTFEKDVSIHVKENIGAASISPSGRDVVLAGKSGLLIIDLDSPYSPPRHILNRADWQVADVQWSPFAERADWIASTCNQKAIIYNLSMTHNASKAPVEHVLHAHTRAITDINFSAHHPDLLATCAVDSFVYTWDLRTASRTAGSFQFSNQEPSLQFADFEAGATQVKWNRKNDNIIASSHDRFLKVWDKRNGAIPLTTIDAHNTKIYGIDWHRADEHKILTCSLDHTIKLWDKVGIDNDIAEPCRVIRTDYPVWRARHTPFPNGILAMPEQGSSALNLYTHDAGGPEDDTNIAEPAYAFSAHEEDANVQEFLWRSRGSIDDGIDNREFQLVSWGTDQRLHLHTTSSKFLFGAVGFKKGAKVTENPSFTRKGAAYVSYRDDSTTQQAARKGLPVDGRQQKGNLSSLLQSAQAQDSMISQFFRQGGSKERSTMTASTVRMNVSRRVVNHIKWMEGVTVGERRVEANGKLERIPALPHDQYPWTIKSNLAAEISQVGKLYSKVNFEHVDVPGRSITVSFNGPWGEDETLEDRKGEKKLVFLRLIMKFPSNYPEVTEAINETGETVKQANPINIEFEKTTAAINTEALQKLRSDMLSIAEHYGSLGREALEAVVSYGVGERGLEESITIPGDAREGTDGADIGPTVEEESSSDEDEQDVTGGEIMNTSLANANVPRPIENTARFSFSGALVIARVPTSHNSQGTSSTPIRLLRQPPQGLAKNDIFETFGRLNTSQADEKIEGEPSPTASVGSWESLSSQSTSSDSDLDTSAPLGMFQPPSAWQKPTLRFQTKMSNPSSIGAVPPTKTKSAVSILRSSVEEFVPSKKCLAEEYRIFGEGPSVCEHNAEVARRHGYEDLADIWELCKLILHNEVPLDLLPQQHRREQVLVLARRALVRIKRKDSGLDLQFDEADPVTNPKLKGRVKWGKHAVVSWLIPEIFEHYQKLADTQMLAMLSCIFSEPAAHEGVTSTMSRMRKSHLPMSMEAPAFSLDYFPSAEAAWSLFKPSISIPSTPAHSRFATPVYEFGWSRFGKALDTYGSHNSSSGPWGSDTAPSDPVTPYSTGNTPPHVSRAPTFRSATTVNTPYSTSPEQPHPIKRASTTNFASAIATLSKPFSNALAASPPVKPRIEGDLSTSAPTSGVTWGTTTFFSSGSAEPNITPGRSKHGKRASFGQVDRLNIDYYSDSDSDYDDAPYTQDGASEYTAPPTPGLSDGDETPTIKITLKNQDKFDDEACFSAPLLDMSKEWLHRAWREQYAEMLGCWGLISKRAEVLKFNGLISYFPPDRKRGGSITPSVHLALKTNSATNSGPTSAPMSRTSTLVPPAAQTFLRRSPTASPRYFSFNPEAEEFQPGTSFEPEIPAPPLDVLIPTEQYLRLSIPAPKPIEDQGFIGGFQFNSHSVESRLKPRPSLSRNTSRASGISLPGRIKKKDPIYTCGVCWIRVSGRFYLCPSCGHVAHFDCLAPTTLDEGLGWQEDDCVVGCGCGCGFENEVEQTEKGYMSGWDERGGWMPEVDEDKDSATIKGYDYEGGYGDGKGTWHEMAKREESKKKKKGKKES</sequence>
<keyword evidence="2" id="KW-0677">Repeat</keyword>
<dbReference type="PANTHER" id="PTHR46170">
    <property type="entry name" value="GATOR COMPLEX PROTEIN WDR59"/>
    <property type="match status" value="1"/>
</dbReference>
<dbReference type="GO" id="GO:0035591">
    <property type="term" value="F:signaling adaptor activity"/>
    <property type="evidence" value="ECO:0007669"/>
    <property type="project" value="TreeGrafter"/>
</dbReference>
<dbReference type="InterPro" id="IPR049566">
    <property type="entry name" value="WDR59_RTC1-like_RING_Znf"/>
</dbReference>